<gene>
    <name evidence="2" type="ORF">Q8X39_07065</name>
</gene>
<evidence type="ECO:0000313" key="2">
    <source>
        <dbReference type="EMBL" id="MDP4300393.1"/>
    </source>
</evidence>
<evidence type="ECO:0000256" key="1">
    <source>
        <dbReference type="SAM" id="MobiDB-lite"/>
    </source>
</evidence>
<dbReference type="Proteomes" id="UP001235760">
    <property type="component" value="Unassembled WGS sequence"/>
</dbReference>
<comment type="caution">
    <text evidence="2">The sequence shown here is derived from an EMBL/GenBank/DDBJ whole genome shotgun (WGS) entry which is preliminary data.</text>
</comment>
<protein>
    <submittedName>
        <fullName evidence="2">Uncharacterized protein</fullName>
    </submittedName>
</protein>
<name>A0ABT9G2J6_LEPDI</name>
<organism evidence="2 3">
    <name type="scientific">Leptothrix discophora</name>
    <dbReference type="NCBI Taxonomy" id="89"/>
    <lineage>
        <taxon>Bacteria</taxon>
        <taxon>Pseudomonadati</taxon>
        <taxon>Pseudomonadota</taxon>
        <taxon>Betaproteobacteria</taxon>
        <taxon>Burkholderiales</taxon>
        <taxon>Sphaerotilaceae</taxon>
        <taxon>Leptothrix</taxon>
    </lineage>
</organism>
<dbReference type="RefSeq" id="WP_305748953.1">
    <property type="nucleotide sequence ID" value="NZ_JAUZEE010000003.1"/>
</dbReference>
<accession>A0ABT9G2J6</accession>
<proteinExistence type="predicted"/>
<evidence type="ECO:0000313" key="3">
    <source>
        <dbReference type="Proteomes" id="UP001235760"/>
    </source>
</evidence>
<feature type="region of interest" description="Disordered" evidence="1">
    <location>
        <begin position="228"/>
        <end position="247"/>
    </location>
</feature>
<sequence>MNRLAPTRDAAPRPSGWLTGLALAAASATLLLGLHGGALAAKAPPGVFPPAPVAAAPAVPLQFDIVGFIQEASLDTASTICNASHPLLRGGLLKVNGREIVVPCNTILQMPATSLTWAELFDPSLVDASGGTSGTPVTRLALADAITAPVTGSAYPYNGVLPSYEVRVQGNVVKGRYIAGLIFISQQSLNAGFGVINCIDYANGELHVGGAAGVCASSDTRVRINDPVGRFGQSHGKPGSTADLKEAGYDRRLTADTDNPTIKAETGYPMCLPRKNPFGKVADDPVHNGFDPLCPQGNRPRAPYCTSLGDPFPNFAQPATGQYCHTWTMDPPDCATCTTDPTQQAPFVIGDPIDYAGTLKVDATGPYLSAHTITAHLGIYTTPGTRPSYVALEETLQGTGSLPIANLPQESTSRVKIEGMVSDPSMMVDLYAVDVDPVTGTTSERLLGTANPSGPPVVGRFRFKPNAGAYLPATRELRAVSRSMCGDNAIVCAMPGTSQPFWSNVAQPLAFANGLIAGQYRAPDFDFIFAEPTVVGDPMVPANFQDLPFLYCGSGPLGTMTVNGTGPVVGQLDPAPWDTPMIDPVFRSTLCPTARSVGSLPPPPRRQLFDTVTIVTANYDNKALKGKLSVVATDSLPSNTNGLQLYIQVSGLAFDPNTGLGTVVSLSSVPQPMSLVRNVAGSPAVCPSASPCWVYDATGVINNPADPGFFAAPISITVTSNMGARATIDSTRITVR</sequence>
<keyword evidence="3" id="KW-1185">Reference proteome</keyword>
<dbReference type="EMBL" id="JAUZEE010000003">
    <property type="protein sequence ID" value="MDP4300393.1"/>
    <property type="molecule type" value="Genomic_DNA"/>
</dbReference>
<reference evidence="2 3" key="1">
    <citation type="submission" date="2023-08" db="EMBL/GenBank/DDBJ databases">
        <authorList>
            <person name="Roldan D.M."/>
            <person name="Menes R.J."/>
        </authorList>
    </citation>
    <scope>NUCLEOTIDE SEQUENCE [LARGE SCALE GENOMIC DNA]</scope>
    <source>
        <strain evidence="2 3">CCM 2812</strain>
    </source>
</reference>